<organism evidence="2 3">
    <name type="scientific">Paraburkholderia xenovorans (strain LB400)</name>
    <dbReference type="NCBI Taxonomy" id="266265"/>
    <lineage>
        <taxon>Bacteria</taxon>
        <taxon>Pseudomonadati</taxon>
        <taxon>Pseudomonadota</taxon>
        <taxon>Betaproteobacteria</taxon>
        <taxon>Burkholderiales</taxon>
        <taxon>Burkholderiaceae</taxon>
        <taxon>Paraburkholderia</taxon>
    </lineage>
</organism>
<protein>
    <submittedName>
        <fullName evidence="2">Uncharacterized protein</fullName>
    </submittedName>
</protein>
<accession>Q13JB6</accession>
<evidence type="ECO:0000313" key="3">
    <source>
        <dbReference type="Proteomes" id="UP000001817"/>
    </source>
</evidence>
<dbReference type="Proteomes" id="UP000001817">
    <property type="component" value="Chromosome 2"/>
</dbReference>
<gene>
    <name evidence="2" type="ORF">Bxe_B0112</name>
</gene>
<name>Q13JB6_PARXL</name>
<reference evidence="2 3" key="1">
    <citation type="journal article" date="2006" name="Proc. Natl. Acad. Sci. U.S.A.">
        <title>Burkholderia xenovorans LB400 harbors a multi-replicon, 9.73-Mbp genome shaped for versatility.</title>
        <authorList>
            <person name="Chain P.S."/>
            <person name="Denef V.J."/>
            <person name="Konstantinidis K.T."/>
            <person name="Vergez L.M."/>
            <person name="Agullo L."/>
            <person name="Reyes V.L."/>
            <person name="Hauser L."/>
            <person name="Cordova M."/>
            <person name="Gomez L."/>
            <person name="Gonzalez M."/>
            <person name="Land M."/>
            <person name="Lao V."/>
            <person name="Larimer F."/>
            <person name="LiPuma J.J."/>
            <person name="Mahenthiralingam E."/>
            <person name="Malfatti S.A."/>
            <person name="Marx C.J."/>
            <person name="Parnell J.J."/>
            <person name="Ramette A."/>
            <person name="Richardson P."/>
            <person name="Seeger M."/>
            <person name="Smith D."/>
            <person name="Spilker T."/>
            <person name="Sul W.J."/>
            <person name="Tsoi T.V."/>
            <person name="Ulrich L.E."/>
            <person name="Zhulin I.B."/>
            <person name="Tiedje J.M."/>
        </authorList>
    </citation>
    <scope>NUCLEOTIDE SEQUENCE [LARGE SCALE GENOMIC DNA]</scope>
    <source>
        <strain evidence="2 3">LB400</strain>
    </source>
</reference>
<dbReference type="KEGG" id="bxb:DR64_5462"/>
<dbReference type="SMR" id="Q13JB6"/>
<evidence type="ECO:0000256" key="1">
    <source>
        <dbReference type="SAM" id="Coils"/>
    </source>
</evidence>
<keyword evidence="1" id="KW-0175">Coiled coil</keyword>
<dbReference type="AlphaFoldDB" id="Q13JB6"/>
<evidence type="ECO:0000313" key="2">
    <source>
        <dbReference type="EMBL" id="ABE35823.1"/>
    </source>
</evidence>
<sequence length="147" mass="16981">MGEMAMNEPVVNTEAVPGLIEGAEGKVREFEEKVKRIDARIRQLENDRDAVEALLEYVKKAAERKSALTGLFVQEFEYGTGEQVHPEIVDQYEKRLERRKASIEHLSALREQRLRGIEFAKRDIELLKRVSAVEHWPVYLEAAVEDF</sequence>
<feature type="coiled-coil region" evidence="1">
    <location>
        <begin position="20"/>
        <end position="61"/>
    </location>
</feature>
<keyword evidence="3" id="KW-1185">Reference proteome</keyword>
<dbReference type="DNASU" id="4009399"/>
<dbReference type="KEGG" id="bxe:Bxe_B0112"/>
<dbReference type="STRING" id="266265.Bxe_B0112"/>
<proteinExistence type="predicted"/>
<dbReference type="EMBL" id="CP000271">
    <property type="protein sequence ID" value="ABE35823.1"/>
    <property type="molecule type" value="Genomic_DNA"/>
</dbReference>